<keyword evidence="2" id="KW-1185">Reference proteome</keyword>
<name>A0A2X3VP63_9STRE</name>
<protein>
    <submittedName>
        <fullName evidence="1">MepB protein</fullName>
    </submittedName>
</protein>
<evidence type="ECO:0000313" key="1">
    <source>
        <dbReference type="EMBL" id="SQF41218.1"/>
    </source>
</evidence>
<dbReference type="AlphaFoldDB" id="A0A2X3VP63"/>
<dbReference type="KEGG" id="sfer:NCTC12278_01818"/>
<proteinExistence type="predicted"/>
<dbReference type="InterPro" id="IPR011235">
    <property type="entry name" value="MepB-like"/>
</dbReference>
<evidence type="ECO:0000313" key="2">
    <source>
        <dbReference type="Proteomes" id="UP000249495"/>
    </source>
</evidence>
<accession>A0A2X3VP63</accession>
<dbReference type="EMBL" id="LS483343">
    <property type="protein sequence ID" value="SQF41218.1"/>
    <property type="molecule type" value="Genomic_DNA"/>
</dbReference>
<dbReference type="Gene3D" id="3.40.1350.140">
    <property type="entry name" value="MepB-like"/>
    <property type="match status" value="1"/>
</dbReference>
<dbReference type="STRING" id="1123303.GCA_000372425_01186"/>
<reference evidence="1 2" key="1">
    <citation type="submission" date="2018-06" db="EMBL/GenBank/DDBJ databases">
        <authorList>
            <consortium name="Pathogen Informatics"/>
            <person name="Doyle S."/>
        </authorList>
    </citation>
    <scope>NUCLEOTIDE SEQUENCE [LARGE SCALE GENOMIC DNA]</scope>
    <source>
        <strain evidence="1 2">NCTC12278</strain>
    </source>
</reference>
<dbReference type="Pfam" id="PF08877">
    <property type="entry name" value="MepB-like"/>
    <property type="match status" value="1"/>
</dbReference>
<dbReference type="OrthoDB" id="4954833at2"/>
<dbReference type="InterPro" id="IPR038231">
    <property type="entry name" value="MepB-like_sf"/>
</dbReference>
<dbReference type="RefSeq" id="WP_018030509.1">
    <property type="nucleotide sequence ID" value="NZ_JBCLUB010000002.1"/>
</dbReference>
<dbReference type="PIRSF" id="PIRSF032285">
    <property type="entry name" value="UCP032285"/>
    <property type="match status" value="1"/>
</dbReference>
<dbReference type="Proteomes" id="UP000249495">
    <property type="component" value="Chromosome 1"/>
</dbReference>
<organism evidence="1 2">
    <name type="scientific">Streptococcus ferus</name>
    <dbReference type="NCBI Taxonomy" id="1345"/>
    <lineage>
        <taxon>Bacteria</taxon>
        <taxon>Bacillati</taxon>
        <taxon>Bacillota</taxon>
        <taxon>Bacilli</taxon>
        <taxon>Lactobacillales</taxon>
        <taxon>Streptococcaceae</taxon>
        <taxon>Streptococcus</taxon>
    </lineage>
</organism>
<sequence>MKIIEVLKEQFDGFEVIEEKWNEQYEGILIKVNGQSRYKRCRLAHKTPRKEGYFTAFWKKDQFNKNIPFSDRDMIDELIIVINDGQQKGMFLIPKNVSITQNIISTKTSKGKMAMRFYPPWCQDLNKTALATQKWQLNYFIDLSEK</sequence>
<gene>
    <name evidence="1" type="ORF">NCTC12278_01818</name>
</gene>